<dbReference type="PANTHER" id="PTHR45916:SF1">
    <property type="entry name" value="STRUCTURAL MAINTENANCE OF CHROMOSOMES PROTEIN 5"/>
    <property type="match status" value="1"/>
</dbReference>
<dbReference type="GO" id="GO:0000724">
    <property type="term" value="P:double-strand break repair via homologous recombination"/>
    <property type="evidence" value="ECO:0007669"/>
    <property type="project" value="TreeGrafter"/>
</dbReference>
<feature type="region of interest" description="Disordered" evidence="4">
    <location>
        <begin position="431"/>
        <end position="465"/>
    </location>
</feature>
<feature type="compositionally biased region" description="Polar residues" evidence="4">
    <location>
        <begin position="329"/>
        <end position="343"/>
    </location>
</feature>
<dbReference type="GO" id="GO:0005634">
    <property type="term" value="C:nucleus"/>
    <property type="evidence" value="ECO:0007669"/>
    <property type="project" value="TreeGrafter"/>
</dbReference>
<dbReference type="GO" id="GO:0030915">
    <property type="term" value="C:Smc5-Smc6 complex"/>
    <property type="evidence" value="ECO:0007669"/>
    <property type="project" value="TreeGrafter"/>
</dbReference>
<dbReference type="GO" id="GO:0016887">
    <property type="term" value="F:ATP hydrolysis activity"/>
    <property type="evidence" value="ECO:0007669"/>
    <property type="project" value="InterPro"/>
</dbReference>
<feature type="compositionally biased region" description="Acidic residues" evidence="4">
    <location>
        <begin position="432"/>
        <end position="441"/>
    </location>
</feature>
<comment type="caution">
    <text evidence="6">The sequence shown here is derived from an EMBL/GenBank/DDBJ whole genome shotgun (WGS) entry which is preliminary data.</text>
</comment>
<dbReference type="EMBL" id="JACGCM010001219">
    <property type="protein sequence ID" value="KAF6158542.1"/>
    <property type="molecule type" value="Genomic_DNA"/>
</dbReference>
<dbReference type="GO" id="GO:0003697">
    <property type="term" value="F:single-stranded DNA binding"/>
    <property type="evidence" value="ECO:0007669"/>
    <property type="project" value="TreeGrafter"/>
</dbReference>
<reference evidence="6 7" key="1">
    <citation type="journal article" date="2020" name="IScience">
        <title>Genome Sequencing of the Endangered Kingdonia uniflora (Circaeasteraceae, Ranunculales) Reveals Potential Mechanisms of Evolutionary Specialization.</title>
        <authorList>
            <person name="Sun Y."/>
            <person name="Deng T."/>
            <person name="Zhang A."/>
            <person name="Moore M.J."/>
            <person name="Landis J.B."/>
            <person name="Lin N."/>
            <person name="Zhang H."/>
            <person name="Zhang X."/>
            <person name="Huang J."/>
            <person name="Zhang X."/>
            <person name="Sun H."/>
            <person name="Wang H."/>
        </authorList>
    </citation>
    <scope>NUCLEOTIDE SEQUENCE [LARGE SCALE GENOMIC DNA]</scope>
    <source>
        <strain evidence="6">TB1705</strain>
        <tissue evidence="6">Leaf</tissue>
    </source>
</reference>
<keyword evidence="3" id="KW-0175">Coiled coil</keyword>
<feature type="compositionally biased region" description="Basic and acidic residues" evidence="4">
    <location>
        <begin position="442"/>
        <end position="451"/>
    </location>
</feature>
<comment type="similarity">
    <text evidence="1">Belongs to the SMC family. SMC5 subfamily.</text>
</comment>
<accession>A0A7J7MUR5</accession>
<dbReference type="PANTHER" id="PTHR45916">
    <property type="entry name" value="STRUCTURAL MAINTENANCE OF CHROMOSOMES PROTEIN 5"/>
    <property type="match status" value="1"/>
</dbReference>
<keyword evidence="7" id="KW-1185">Reference proteome</keyword>
<feature type="compositionally biased region" description="Basic residues" evidence="4">
    <location>
        <begin position="345"/>
        <end position="356"/>
    </location>
</feature>
<gene>
    <name evidence="6" type="ORF">GIB67_040056</name>
</gene>
<dbReference type="Proteomes" id="UP000541444">
    <property type="component" value="Unassembled WGS sequence"/>
</dbReference>
<feature type="region of interest" description="Disordered" evidence="4">
    <location>
        <begin position="316"/>
        <end position="358"/>
    </location>
</feature>
<dbReference type="InterPro" id="IPR038729">
    <property type="entry name" value="Rad50/SbcC_AAA"/>
</dbReference>
<sequence>MVELPVKRCKYTNRGEDDYLPGNIFEIELRNFMTFDKIKCQPGSRLNLVTGPNGSGKSSLVCAIALGLGGEPALLGRASSVGAFVKRGEESGFVKISLRGETPGTQFVITRKIDTCNKSEWMCNGKGVTKKYIDDITKKFNIQVNNLTQFLPQDRVCEFAKLTPERLLEETQKAVGDPLLPVHHEELIKFSHKLKTLEVTVKRNGETLNQLKALNAEQEKDVQRVRQREELLGEVELMKKKLPWLRYDFKKTEYLKAKKDEDDAKTDLDEAAKVLNDLKVPIESLKSFKEEGVRRKSQGSVDNLCESLDSHNPFTGLIASTGDVPVGRNPSNGSIDSQTSSPTKQKGKKKFNRKKENRIDALLEENTKMAGTESKEKTDKDSVSILNCRENKNEVEMSTEKRIMTMLPGEEKDLTIATKVGNEMGEVLSEVAEAEPSEDEIRDSFNEERGVGSDSLSRVLDSIGGPSEVEKIKKDKMVTYAD</sequence>
<dbReference type="InterPro" id="IPR027417">
    <property type="entry name" value="P-loop_NTPase"/>
</dbReference>
<dbReference type="AlphaFoldDB" id="A0A7J7MUR5"/>
<dbReference type="OrthoDB" id="10254973at2759"/>
<evidence type="ECO:0000313" key="7">
    <source>
        <dbReference type="Proteomes" id="UP000541444"/>
    </source>
</evidence>
<evidence type="ECO:0000313" key="6">
    <source>
        <dbReference type="EMBL" id="KAF6158542.1"/>
    </source>
</evidence>
<organism evidence="6 7">
    <name type="scientific">Kingdonia uniflora</name>
    <dbReference type="NCBI Taxonomy" id="39325"/>
    <lineage>
        <taxon>Eukaryota</taxon>
        <taxon>Viridiplantae</taxon>
        <taxon>Streptophyta</taxon>
        <taxon>Embryophyta</taxon>
        <taxon>Tracheophyta</taxon>
        <taxon>Spermatophyta</taxon>
        <taxon>Magnoliopsida</taxon>
        <taxon>Ranunculales</taxon>
        <taxon>Circaeasteraceae</taxon>
        <taxon>Kingdonia</taxon>
    </lineage>
</organism>
<evidence type="ECO:0000256" key="3">
    <source>
        <dbReference type="ARBA" id="ARBA00023054"/>
    </source>
</evidence>
<dbReference type="Gene3D" id="3.40.50.300">
    <property type="entry name" value="P-loop containing nucleotide triphosphate hydrolases"/>
    <property type="match status" value="1"/>
</dbReference>
<evidence type="ECO:0000256" key="4">
    <source>
        <dbReference type="SAM" id="MobiDB-lite"/>
    </source>
</evidence>
<evidence type="ECO:0000256" key="2">
    <source>
        <dbReference type="ARBA" id="ARBA00018687"/>
    </source>
</evidence>
<proteinExistence type="inferred from homology"/>
<evidence type="ECO:0000259" key="5">
    <source>
        <dbReference type="Pfam" id="PF13476"/>
    </source>
</evidence>
<name>A0A7J7MUR5_9MAGN</name>
<evidence type="ECO:0000256" key="1">
    <source>
        <dbReference type="ARBA" id="ARBA00010171"/>
    </source>
</evidence>
<protein>
    <recommendedName>
        <fullName evidence="2">Structural maintenance of chromosomes protein 5</fullName>
    </recommendedName>
</protein>
<dbReference type="SUPFAM" id="SSF52540">
    <property type="entry name" value="P-loop containing nucleoside triphosphate hydrolases"/>
    <property type="match status" value="1"/>
</dbReference>
<feature type="domain" description="Rad50/SbcC-type AAA" evidence="5">
    <location>
        <begin position="27"/>
        <end position="232"/>
    </location>
</feature>
<dbReference type="Pfam" id="PF13476">
    <property type="entry name" value="AAA_23"/>
    <property type="match status" value="1"/>
</dbReference>